<dbReference type="Proteomes" id="UP000294398">
    <property type="component" value="Chromosome"/>
</dbReference>
<accession>C7GC25</accession>
<evidence type="ECO:0000313" key="1">
    <source>
        <dbReference type="EMBL" id="EEV00669.1"/>
    </source>
</evidence>
<sequence>MERLTIRSKNSDMVWFKDAENGNAHLEPCEMTAHHNRMALDKLATYEDAEEQGRMIIFPCNKGDKLYEFYRECVEDRLGAGETPEDIIDVRKVYGFEYEDDVLYIRASYHSNHSELWGGYGEDTPEFPVSEIGKTVFLTYEEAEAKLKEMEGESDVL</sequence>
<dbReference type="GeneID" id="61433531"/>
<reference evidence="1 3" key="1">
    <citation type="submission" date="2009-08" db="EMBL/GenBank/DDBJ databases">
        <authorList>
            <person name="Weinstock G."/>
            <person name="Sodergren E."/>
            <person name="Clifton S."/>
            <person name="Fulton L."/>
            <person name="Fulton B."/>
            <person name="Courtney L."/>
            <person name="Fronick C."/>
            <person name="Harrison M."/>
            <person name="Strong C."/>
            <person name="Farmer C."/>
            <person name="Delahaunty K."/>
            <person name="Markovic C."/>
            <person name="Hall O."/>
            <person name="Minx P."/>
            <person name="Tomlinson C."/>
            <person name="Mitreva M."/>
            <person name="Nelson J."/>
            <person name="Hou S."/>
            <person name="Wollam A."/>
            <person name="Pepin K.H."/>
            <person name="Johnson M."/>
            <person name="Bhonagiri V."/>
            <person name="Nash W.E."/>
            <person name="Warren W."/>
            <person name="Chinwalla A."/>
            <person name="Mardis E.R."/>
            <person name="Wilson R.K."/>
        </authorList>
    </citation>
    <scope>NUCLEOTIDE SEQUENCE [LARGE SCALE GENOMIC DNA]</scope>
    <source>
        <strain evidence="1 3">L1-82</strain>
    </source>
</reference>
<dbReference type="Proteomes" id="UP000004828">
    <property type="component" value="Unassembled WGS sequence"/>
</dbReference>
<dbReference type="EMBL" id="ABYJ02000109">
    <property type="protein sequence ID" value="EEV00669.1"/>
    <property type="molecule type" value="Genomic_DNA"/>
</dbReference>
<reference evidence="2 4" key="2">
    <citation type="submission" date="2018-09" db="EMBL/GenBank/DDBJ databases">
        <authorList>
            <person name="Petit M.-A."/>
            <person name="Lossouarn J."/>
        </authorList>
    </citation>
    <scope>NUCLEOTIDE SEQUENCE [LARGE SCALE GENOMIC DNA]</scope>
    <source>
        <strain evidence="2 4">L1-82</strain>
    </source>
</reference>
<name>C7GC25_9FIRM</name>
<evidence type="ECO:0000313" key="3">
    <source>
        <dbReference type="Proteomes" id="UP000004828"/>
    </source>
</evidence>
<gene>
    <name evidence="2" type="ORF">RIL182_02267</name>
    <name evidence="1" type="ORF">ROSINTL182_07460</name>
</gene>
<dbReference type="EMBL" id="LR027880">
    <property type="protein sequence ID" value="VCV22388.1"/>
    <property type="molecule type" value="Genomic_DNA"/>
</dbReference>
<evidence type="ECO:0000313" key="2">
    <source>
        <dbReference type="EMBL" id="VCV22388.1"/>
    </source>
</evidence>
<dbReference type="HOGENOM" id="CLU_1765669_0_0_9"/>
<protein>
    <submittedName>
        <fullName evidence="1">Uncharacterized protein</fullName>
    </submittedName>
</protein>
<dbReference type="RefSeq" id="WP_006857547.1">
    <property type="nucleotide sequence ID" value="NZ_GG692725.1"/>
</dbReference>
<proteinExistence type="predicted"/>
<dbReference type="AlphaFoldDB" id="C7GC25"/>
<keyword evidence="4" id="KW-1185">Reference proteome</keyword>
<evidence type="ECO:0000313" key="4">
    <source>
        <dbReference type="Proteomes" id="UP000294398"/>
    </source>
</evidence>
<organism evidence="1 3">
    <name type="scientific">Roseburia intestinalis L1-82</name>
    <dbReference type="NCBI Taxonomy" id="536231"/>
    <lineage>
        <taxon>Bacteria</taxon>
        <taxon>Bacillati</taxon>
        <taxon>Bacillota</taxon>
        <taxon>Clostridia</taxon>
        <taxon>Lachnospirales</taxon>
        <taxon>Lachnospiraceae</taxon>
        <taxon>Roseburia</taxon>
    </lineage>
</organism>